<dbReference type="InterPro" id="IPR011859">
    <property type="entry name" value="Dihydrodipicolinate_Rdtase_pln"/>
</dbReference>
<dbReference type="Gene3D" id="3.40.50.720">
    <property type="entry name" value="NAD(P)-binding Rossmann-like Domain"/>
    <property type="match status" value="1"/>
</dbReference>
<evidence type="ECO:0000313" key="14">
    <source>
        <dbReference type="EMBL" id="MBA2881775.1"/>
    </source>
</evidence>
<keyword evidence="4" id="KW-0220">Diaminopimelate biosynthesis</keyword>
<dbReference type="InterPro" id="IPR036291">
    <property type="entry name" value="NAD(P)-bd_dom_sf"/>
</dbReference>
<protein>
    <recommendedName>
        <fullName evidence="9">4-hydroxy-tetrahydrodipicolinate reductase</fullName>
        <ecNumber evidence="9">1.17.1.8</ecNumber>
    </recommendedName>
</protein>
<dbReference type="InterPro" id="IPR023940">
    <property type="entry name" value="DHDPR_bac"/>
</dbReference>
<comment type="catalytic activity">
    <reaction evidence="10">
        <text>(S)-2,3,4,5-tetrahydrodipicolinate + NADP(+) + H2O = (2S,4S)-4-hydroxy-2,3,4,5-tetrahydrodipicolinate + NADPH + H(+)</text>
        <dbReference type="Rhea" id="RHEA:35331"/>
        <dbReference type="ChEBI" id="CHEBI:15377"/>
        <dbReference type="ChEBI" id="CHEBI:15378"/>
        <dbReference type="ChEBI" id="CHEBI:16845"/>
        <dbReference type="ChEBI" id="CHEBI:57783"/>
        <dbReference type="ChEBI" id="CHEBI:58349"/>
        <dbReference type="ChEBI" id="CHEBI:67139"/>
        <dbReference type="EC" id="1.17.1.8"/>
    </reaction>
</comment>
<dbReference type="Pfam" id="PF05173">
    <property type="entry name" value="DapB_C"/>
    <property type="match status" value="1"/>
</dbReference>
<comment type="catalytic activity">
    <reaction evidence="11">
        <text>(S)-2,3,4,5-tetrahydrodipicolinate + NAD(+) + H2O = (2S,4S)-4-hydroxy-2,3,4,5-tetrahydrodipicolinate + NADH + H(+)</text>
        <dbReference type="Rhea" id="RHEA:35323"/>
        <dbReference type="ChEBI" id="CHEBI:15377"/>
        <dbReference type="ChEBI" id="CHEBI:15378"/>
        <dbReference type="ChEBI" id="CHEBI:16845"/>
        <dbReference type="ChEBI" id="CHEBI:57540"/>
        <dbReference type="ChEBI" id="CHEBI:57945"/>
        <dbReference type="ChEBI" id="CHEBI:67139"/>
        <dbReference type="EC" id="1.17.1.8"/>
    </reaction>
</comment>
<dbReference type="Pfam" id="PF01113">
    <property type="entry name" value="DapB_N"/>
    <property type="match status" value="1"/>
</dbReference>
<sequence>MQPISLMINGLPGNVAAMLAEKAAKDSRFQLIDASLTGAEITTTTHAVKDRSIALILPKDRQGAIAEIRKAHKDLIAIDFTHPSAVNDNARFYCANQIPFVMGTTGGDRQELVATVENSDTCAVIAPNMAKQIVGFQAMMAYAAENFPNLFAGYELTIEESHQQAKADTSGTAKAMVDYFNKLGADFSQSDIIRIRDPQEQKDRLGVDEQYLSGHGWHTYTLVSPDKTVTFRFTHNVNGRDIYAQGTFDAVLFLAGKIDQGQKGGVFSMIDVLKQG</sequence>
<dbReference type="PANTHER" id="PTHR20836">
    <property type="entry name" value="DIHYDRODIPICOLINATE REDUCTASE"/>
    <property type="match status" value="1"/>
</dbReference>
<dbReference type="GO" id="GO:0008839">
    <property type="term" value="F:4-hydroxy-tetrahydrodipicolinate reductase"/>
    <property type="evidence" value="ECO:0007669"/>
    <property type="project" value="UniProtKB-EC"/>
</dbReference>
<dbReference type="InterPro" id="IPR000846">
    <property type="entry name" value="DapB_N"/>
</dbReference>
<evidence type="ECO:0000256" key="6">
    <source>
        <dbReference type="ARBA" id="ARBA00023027"/>
    </source>
</evidence>
<keyword evidence="5 14" id="KW-0560">Oxidoreductase</keyword>
<dbReference type="PIRSF" id="PIRSF000161">
    <property type="entry name" value="DHPR"/>
    <property type="match status" value="1"/>
</dbReference>
<dbReference type="GO" id="GO:0070402">
    <property type="term" value="F:NADPH binding"/>
    <property type="evidence" value="ECO:0007669"/>
    <property type="project" value="InterPro"/>
</dbReference>
<gene>
    <name evidence="14" type="ORF">HNR65_002106</name>
</gene>
<evidence type="ECO:0000313" key="15">
    <source>
        <dbReference type="Proteomes" id="UP000525298"/>
    </source>
</evidence>
<keyword evidence="2" id="KW-0028">Amino-acid biosynthesis</keyword>
<organism evidence="14 15">
    <name type="scientific">Desulfosalsimonas propionicica</name>
    <dbReference type="NCBI Taxonomy" id="332175"/>
    <lineage>
        <taxon>Bacteria</taxon>
        <taxon>Pseudomonadati</taxon>
        <taxon>Thermodesulfobacteriota</taxon>
        <taxon>Desulfobacteria</taxon>
        <taxon>Desulfobacterales</taxon>
        <taxon>Desulfosalsimonadaceae</taxon>
        <taxon>Desulfosalsimonas</taxon>
    </lineage>
</organism>
<evidence type="ECO:0000256" key="3">
    <source>
        <dbReference type="ARBA" id="ARBA00022857"/>
    </source>
</evidence>
<keyword evidence="7" id="KW-0457">Lysine biosynthesis</keyword>
<evidence type="ECO:0000256" key="10">
    <source>
        <dbReference type="ARBA" id="ARBA00049080"/>
    </source>
</evidence>
<reference evidence="14 15" key="1">
    <citation type="submission" date="2020-07" db="EMBL/GenBank/DDBJ databases">
        <title>Genomic Encyclopedia of Type Strains, Phase IV (KMG-IV): sequencing the most valuable type-strain genomes for metagenomic binning, comparative biology and taxonomic classification.</title>
        <authorList>
            <person name="Goeker M."/>
        </authorList>
    </citation>
    <scope>NUCLEOTIDE SEQUENCE [LARGE SCALE GENOMIC DNA]</scope>
    <source>
        <strain evidence="14 15">DSM 17721</strain>
    </source>
</reference>
<dbReference type="RefSeq" id="WP_181551430.1">
    <property type="nucleotide sequence ID" value="NZ_JACDUS010000005.1"/>
</dbReference>
<dbReference type="NCBIfam" id="TIGR02130">
    <property type="entry name" value="dapB_plant"/>
    <property type="match status" value="1"/>
</dbReference>
<keyword evidence="3" id="KW-0521">NADP</keyword>
<dbReference type="AlphaFoldDB" id="A0A7W0C9R4"/>
<dbReference type="GO" id="GO:0009089">
    <property type="term" value="P:lysine biosynthetic process via diaminopimelate"/>
    <property type="evidence" value="ECO:0007669"/>
    <property type="project" value="InterPro"/>
</dbReference>
<dbReference type="PANTHER" id="PTHR20836:SF0">
    <property type="entry name" value="4-HYDROXY-TETRAHYDRODIPICOLINATE REDUCTASE 1, CHLOROPLASTIC-RELATED"/>
    <property type="match status" value="1"/>
</dbReference>
<dbReference type="Gene3D" id="3.30.360.10">
    <property type="entry name" value="Dihydrodipicolinate Reductase, domain 2"/>
    <property type="match status" value="1"/>
</dbReference>
<comment type="pathway">
    <text evidence="8">Amino-acid biosynthesis; L-lysine biosynthesis via DAP pathway; (S)-tetrahydrodipicolinate from L-aspartate: step 4/4.</text>
</comment>
<feature type="domain" description="Dihydrodipicolinate reductase C-terminal" evidence="13">
    <location>
        <begin position="136"/>
        <end position="273"/>
    </location>
</feature>
<evidence type="ECO:0000256" key="1">
    <source>
        <dbReference type="ARBA" id="ARBA00006642"/>
    </source>
</evidence>
<keyword evidence="6" id="KW-0520">NAD</keyword>
<dbReference type="Proteomes" id="UP000525298">
    <property type="component" value="Unassembled WGS sequence"/>
</dbReference>
<name>A0A7W0C9R4_9BACT</name>
<evidence type="ECO:0000256" key="2">
    <source>
        <dbReference type="ARBA" id="ARBA00022605"/>
    </source>
</evidence>
<dbReference type="EMBL" id="JACDUS010000005">
    <property type="protein sequence ID" value="MBA2881775.1"/>
    <property type="molecule type" value="Genomic_DNA"/>
</dbReference>
<evidence type="ECO:0000256" key="4">
    <source>
        <dbReference type="ARBA" id="ARBA00022915"/>
    </source>
</evidence>
<dbReference type="GO" id="GO:0019877">
    <property type="term" value="P:diaminopimelate biosynthetic process"/>
    <property type="evidence" value="ECO:0007669"/>
    <property type="project" value="UniProtKB-KW"/>
</dbReference>
<comment type="similarity">
    <text evidence="1">Belongs to the DapB family.</text>
</comment>
<evidence type="ECO:0000256" key="9">
    <source>
        <dbReference type="ARBA" id="ARBA00038983"/>
    </source>
</evidence>
<evidence type="ECO:0000256" key="11">
    <source>
        <dbReference type="ARBA" id="ARBA00049396"/>
    </source>
</evidence>
<evidence type="ECO:0000256" key="8">
    <source>
        <dbReference type="ARBA" id="ARBA00037922"/>
    </source>
</evidence>
<comment type="caution">
    <text evidence="14">The sequence shown here is derived from an EMBL/GenBank/DDBJ whole genome shotgun (WGS) entry which is preliminary data.</text>
</comment>
<evidence type="ECO:0000256" key="7">
    <source>
        <dbReference type="ARBA" id="ARBA00023154"/>
    </source>
</evidence>
<feature type="domain" description="Dihydrodipicolinate reductase N-terminal" evidence="12">
    <location>
        <begin position="4"/>
        <end position="129"/>
    </location>
</feature>
<evidence type="ECO:0000259" key="12">
    <source>
        <dbReference type="Pfam" id="PF01113"/>
    </source>
</evidence>
<dbReference type="InterPro" id="IPR022663">
    <property type="entry name" value="DapB_C"/>
</dbReference>
<dbReference type="SUPFAM" id="SSF51735">
    <property type="entry name" value="NAD(P)-binding Rossmann-fold domains"/>
    <property type="match status" value="1"/>
</dbReference>
<keyword evidence="15" id="KW-1185">Reference proteome</keyword>
<evidence type="ECO:0000259" key="13">
    <source>
        <dbReference type="Pfam" id="PF05173"/>
    </source>
</evidence>
<proteinExistence type="inferred from homology"/>
<evidence type="ECO:0000256" key="5">
    <source>
        <dbReference type="ARBA" id="ARBA00023002"/>
    </source>
</evidence>
<accession>A0A7W0C9R4</accession>
<dbReference type="EC" id="1.17.1.8" evidence="9"/>